<dbReference type="InterPro" id="IPR005302">
    <property type="entry name" value="MoCF_Sase_C"/>
</dbReference>
<dbReference type="EMBL" id="JAVREL010000013">
    <property type="protein sequence ID" value="MDT0345198.1"/>
    <property type="molecule type" value="Genomic_DNA"/>
</dbReference>
<gene>
    <name evidence="2" type="ORF">RM590_21705</name>
</gene>
<accession>A0ABU2MU75</accession>
<evidence type="ECO:0000313" key="2">
    <source>
        <dbReference type="EMBL" id="MDT0345198.1"/>
    </source>
</evidence>
<dbReference type="Pfam" id="PF03473">
    <property type="entry name" value="MOSC"/>
    <property type="match status" value="1"/>
</dbReference>
<sequence length="180" mass="19261">MSGTVTAVSSNGEYSFTKPNRDSITLLAGLGVAGDVHAGATVKHRSRVAQDPTQPNLRQVHLMHQELFDELGRAGFQVLPGQLGENITTSGIDLLGLPTGTLLHIGDTAIVEVTGLRNPCHQIDNFQHGLLKQVVGRDESGNVVRKAGIMSIVIQGGEIRPGDMIRAELPAEPHRPLDRV</sequence>
<dbReference type="PANTHER" id="PTHR36930">
    <property type="entry name" value="METAL-SULFUR CLUSTER BIOSYNTHESIS PROTEINS YUAD-RELATED"/>
    <property type="match status" value="1"/>
</dbReference>
<dbReference type="Proteomes" id="UP001183246">
    <property type="component" value="Unassembled WGS sequence"/>
</dbReference>
<dbReference type="RefSeq" id="WP_311706329.1">
    <property type="nucleotide sequence ID" value="NZ_JAVREL010000013.1"/>
</dbReference>
<feature type="domain" description="MOSC" evidence="1">
    <location>
        <begin position="18"/>
        <end position="168"/>
    </location>
</feature>
<protein>
    <submittedName>
        <fullName evidence="2">MOSC domain-containing protein</fullName>
    </submittedName>
</protein>
<reference evidence="3" key="1">
    <citation type="submission" date="2023-07" db="EMBL/GenBank/DDBJ databases">
        <title>30 novel species of actinomycetes from the DSMZ collection.</title>
        <authorList>
            <person name="Nouioui I."/>
        </authorList>
    </citation>
    <scope>NUCLEOTIDE SEQUENCE [LARGE SCALE GENOMIC DNA]</scope>
    <source>
        <strain evidence="3">DSM 44938</strain>
    </source>
</reference>
<dbReference type="PROSITE" id="PS51340">
    <property type="entry name" value="MOSC"/>
    <property type="match status" value="1"/>
</dbReference>
<dbReference type="SUPFAM" id="SSF50800">
    <property type="entry name" value="PK beta-barrel domain-like"/>
    <property type="match status" value="1"/>
</dbReference>
<proteinExistence type="predicted"/>
<dbReference type="Gene3D" id="2.40.33.20">
    <property type="entry name" value="PK beta-barrel domain-like"/>
    <property type="match status" value="1"/>
</dbReference>
<evidence type="ECO:0000259" key="1">
    <source>
        <dbReference type="PROSITE" id="PS51340"/>
    </source>
</evidence>
<organism evidence="2 3">
    <name type="scientific">Streptomyces litchfieldiae</name>
    <dbReference type="NCBI Taxonomy" id="3075543"/>
    <lineage>
        <taxon>Bacteria</taxon>
        <taxon>Bacillati</taxon>
        <taxon>Actinomycetota</taxon>
        <taxon>Actinomycetes</taxon>
        <taxon>Kitasatosporales</taxon>
        <taxon>Streptomycetaceae</taxon>
        <taxon>Streptomyces</taxon>
    </lineage>
</organism>
<evidence type="ECO:0000313" key="3">
    <source>
        <dbReference type="Proteomes" id="UP001183246"/>
    </source>
</evidence>
<dbReference type="InterPro" id="IPR011037">
    <property type="entry name" value="Pyrv_Knase-like_insert_dom_sf"/>
</dbReference>
<dbReference type="PANTHER" id="PTHR36930:SF1">
    <property type="entry name" value="MOSC DOMAIN-CONTAINING PROTEIN"/>
    <property type="match status" value="1"/>
</dbReference>
<name>A0ABU2MU75_9ACTN</name>
<comment type="caution">
    <text evidence="2">The sequence shown here is derived from an EMBL/GenBank/DDBJ whole genome shotgun (WGS) entry which is preliminary data.</text>
</comment>
<dbReference type="InterPro" id="IPR052716">
    <property type="entry name" value="MOSC_domain"/>
</dbReference>
<keyword evidence="3" id="KW-1185">Reference proteome</keyword>